<keyword evidence="2" id="KW-1185">Reference proteome</keyword>
<accession>A0A4Z1GEC4</accession>
<sequence>MVAVPAVPPVAQDPTTLRFFNAAIPGISQPDIANEDMGAEVLISVIYSTSSKATPFYDMATQVSLDSSLKNSHGAVHVGIGDPETI</sequence>
<evidence type="ECO:0000313" key="2">
    <source>
        <dbReference type="Proteomes" id="UP000297814"/>
    </source>
</evidence>
<reference evidence="1 2" key="1">
    <citation type="submission" date="2017-12" db="EMBL/GenBank/DDBJ databases">
        <title>Comparative genomics of Botrytis spp.</title>
        <authorList>
            <person name="Valero-Jimenez C.A."/>
            <person name="Tapia P."/>
            <person name="Veloso J."/>
            <person name="Silva-Moreno E."/>
            <person name="Staats M."/>
            <person name="Valdes J.H."/>
            <person name="Van Kan J.A.L."/>
        </authorList>
    </citation>
    <scope>NUCLEOTIDE SEQUENCE [LARGE SCALE GENOMIC DNA]</scope>
    <source>
        <strain evidence="1 2">Bh0001</strain>
    </source>
</reference>
<dbReference type="EMBL" id="PQXK01000293">
    <property type="protein sequence ID" value="TGO32721.1"/>
    <property type="molecule type" value="Genomic_DNA"/>
</dbReference>
<organism evidence="1 2">
    <name type="scientific">Botrytis hyacinthi</name>
    <dbReference type="NCBI Taxonomy" id="278943"/>
    <lineage>
        <taxon>Eukaryota</taxon>
        <taxon>Fungi</taxon>
        <taxon>Dikarya</taxon>
        <taxon>Ascomycota</taxon>
        <taxon>Pezizomycotina</taxon>
        <taxon>Leotiomycetes</taxon>
        <taxon>Helotiales</taxon>
        <taxon>Sclerotiniaceae</taxon>
        <taxon>Botrytis</taxon>
    </lineage>
</organism>
<dbReference type="AlphaFoldDB" id="A0A4Z1GEC4"/>
<dbReference type="Proteomes" id="UP000297814">
    <property type="component" value="Unassembled WGS sequence"/>
</dbReference>
<evidence type="ECO:0000313" key="1">
    <source>
        <dbReference type="EMBL" id="TGO32721.1"/>
    </source>
</evidence>
<name>A0A4Z1GEC4_9HELO</name>
<proteinExistence type="predicted"/>
<comment type="caution">
    <text evidence="1">The sequence shown here is derived from an EMBL/GenBank/DDBJ whole genome shotgun (WGS) entry which is preliminary data.</text>
</comment>
<protein>
    <submittedName>
        <fullName evidence="1">Uncharacterized protein</fullName>
    </submittedName>
</protein>
<gene>
    <name evidence="1" type="ORF">BHYA_0293g00050</name>
</gene>